<dbReference type="GO" id="GO:0018996">
    <property type="term" value="P:molting cycle, collagen and cuticulin-based cuticle"/>
    <property type="evidence" value="ECO:0007669"/>
    <property type="project" value="TreeGrafter"/>
</dbReference>
<dbReference type="GO" id="GO:0030659">
    <property type="term" value="C:cytoplasmic vesicle membrane"/>
    <property type="evidence" value="ECO:0007669"/>
    <property type="project" value="TreeGrafter"/>
</dbReference>
<dbReference type="STRING" id="29170.A0A368GR31"/>
<dbReference type="PANTHER" id="PTHR10796:SF102">
    <property type="entry name" value="SSD DOMAIN-CONTAINING PROTEIN"/>
    <property type="match status" value="1"/>
</dbReference>
<sequence>MSSKEEKARLSSTTWESETPIGRKSKSLKGFFRRWGTFIGQFPLAFLVLSLALCSLPSGMVKLHLRDNVRDGYTPRTSRSQVETDLYREFLGSEGDPSMTTVLMLVKDNGSMHQLDYLKEAAQSNVYISEQLTAVAPDGSEVGYYFCDHYCDSNAPVEYFYQFLERKTLNPESTTIQLTYPTAQLWGFKLSLKRNFYGVRTADEYRIREGGDENRDGYGATWCIGTSFI</sequence>
<evidence type="ECO:0008006" key="4">
    <source>
        <dbReference type="Google" id="ProtNLM"/>
    </source>
</evidence>
<dbReference type="InterPro" id="IPR051697">
    <property type="entry name" value="Patched_domain-protein"/>
</dbReference>
<evidence type="ECO:0000256" key="1">
    <source>
        <dbReference type="SAM" id="Phobius"/>
    </source>
</evidence>
<dbReference type="GO" id="GO:0006897">
    <property type="term" value="P:endocytosis"/>
    <property type="evidence" value="ECO:0007669"/>
    <property type="project" value="TreeGrafter"/>
</dbReference>
<evidence type="ECO:0000313" key="2">
    <source>
        <dbReference type="EMBL" id="RCN46832.1"/>
    </source>
</evidence>
<evidence type="ECO:0000313" key="3">
    <source>
        <dbReference type="Proteomes" id="UP000252519"/>
    </source>
</evidence>
<dbReference type="OrthoDB" id="5844381at2759"/>
<organism evidence="2 3">
    <name type="scientific">Ancylostoma caninum</name>
    <name type="common">Dog hookworm</name>
    <dbReference type="NCBI Taxonomy" id="29170"/>
    <lineage>
        <taxon>Eukaryota</taxon>
        <taxon>Metazoa</taxon>
        <taxon>Ecdysozoa</taxon>
        <taxon>Nematoda</taxon>
        <taxon>Chromadorea</taxon>
        <taxon>Rhabditida</taxon>
        <taxon>Rhabditina</taxon>
        <taxon>Rhabditomorpha</taxon>
        <taxon>Strongyloidea</taxon>
        <taxon>Ancylostomatidae</taxon>
        <taxon>Ancylostomatinae</taxon>
        <taxon>Ancylostoma</taxon>
    </lineage>
</organism>
<accession>A0A368GR31</accession>
<protein>
    <recommendedName>
        <fullName evidence="4">SSD domain-containing protein</fullName>
    </recommendedName>
</protein>
<keyword evidence="3" id="KW-1185">Reference proteome</keyword>
<keyword evidence="1" id="KW-0812">Transmembrane</keyword>
<dbReference type="Proteomes" id="UP000252519">
    <property type="component" value="Unassembled WGS sequence"/>
</dbReference>
<comment type="caution">
    <text evidence="2">The sequence shown here is derived from an EMBL/GenBank/DDBJ whole genome shotgun (WGS) entry which is preliminary data.</text>
</comment>
<reference evidence="2 3" key="1">
    <citation type="submission" date="2014-10" db="EMBL/GenBank/DDBJ databases">
        <title>Draft genome of the hookworm Ancylostoma caninum.</title>
        <authorList>
            <person name="Mitreva M."/>
        </authorList>
    </citation>
    <scope>NUCLEOTIDE SEQUENCE [LARGE SCALE GENOMIC DNA]</scope>
    <source>
        <strain evidence="2 3">Baltimore</strain>
    </source>
</reference>
<feature type="transmembrane region" description="Helical" evidence="1">
    <location>
        <begin position="35"/>
        <end position="56"/>
    </location>
</feature>
<gene>
    <name evidence="2" type="ORF">ANCCAN_07150</name>
</gene>
<name>A0A368GR31_ANCCA</name>
<dbReference type="AlphaFoldDB" id="A0A368GR31"/>
<dbReference type="EMBL" id="JOJR01000072">
    <property type="protein sequence ID" value="RCN46832.1"/>
    <property type="molecule type" value="Genomic_DNA"/>
</dbReference>
<dbReference type="GO" id="GO:0005886">
    <property type="term" value="C:plasma membrane"/>
    <property type="evidence" value="ECO:0007669"/>
    <property type="project" value="TreeGrafter"/>
</dbReference>
<keyword evidence="1" id="KW-1133">Transmembrane helix</keyword>
<proteinExistence type="predicted"/>
<dbReference type="PANTHER" id="PTHR10796">
    <property type="entry name" value="PATCHED-RELATED"/>
    <property type="match status" value="1"/>
</dbReference>
<keyword evidence="1" id="KW-0472">Membrane</keyword>